<name>A0AA38M7G0_9CUCU</name>
<dbReference type="AlphaFoldDB" id="A0AA38M7G0"/>
<evidence type="ECO:0000259" key="1">
    <source>
        <dbReference type="Pfam" id="PF22938"/>
    </source>
</evidence>
<dbReference type="InterPro" id="IPR054465">
    <property type="entry name" value="Integrase_p58-like_C"/>
</dbReference>
<organism evidence="2 3">
    <name type="scientific">Zophobas morio</name>
    <dbReference type="NCBI Taxonomy" id="2755281"/>
    <lineage>
        <taxon>Eukaryota</taxon>
        <taxon>Metazoa</taxon>
        <taxon>Ecdysozoa</taxon>
        <taxon>Arthropoda</taxon>
        <taxon>Hexapoda</taxon>
        <taxon>Insecta</taxon>
        <taxon>Pterygota</taxon>
        <taxon>Neoptera</taxon>
        <taxon>Endopterygota</taxon>
        <taxon>Coleoptera</taxon>
        <taxon>Polyphaga</taxon>
        <taxon>Cucujiformia</taxon>
        <taxon>Tenebrionidae</taxon>
        <taxon>Zophobas</taxon>
    </lineage>
</organism>
<protein>
    <recommendedName>
        <fullName evidence="1">Integrase p58-like C-terminal domain-containing protein</fullName>
    </recommendedName>
</protein>
<reference evidence="2" key="1">
    <citation type="journal article" date="2023" name="G3 (Bethesda)">
        <title>Whole genome assemblies of Zophobas morio and Tenebrio molitor.</title>
        <authorList>
            <person name="Kaur S."/>
            <person name="Stinson S.A."/>
            <person name="diCenzo G.C."/>
        </authorList>
    </citation>
    <scope>NUCLEOTIDE SEQUENCE</scope>
    <source>
        <strain evidence="2">QUZm001</strain>
    </source>
</reference>
<evidence type="ECO:0000313" key="3">
    <source>
        <dbReference type="Proteomes" id="UP001168821"/>
    </source>
</evidence>
<comment type="caution">
    <text evidence="2">The sequence shown here is derived from an EMBL/GenBank/DDBJ whole genome shotgun (WGS) entry which is preliminary data.</text>
</comment>
<dbReference type="EMBL" id="JALNTZ010000007">
    <property type="protein sequence ID" value="KAJ3646206.1"/>
    <property type="molecule type" value="Genomic_DNA"/>
</dbReference>
<proteinExistence type="predicted"/>
<dbReference type="Pfam" id="PF22938">
    <property type="entry name" value="Integrase_p58_C"/>
    <property type="match status" value="1"/>
</dbReference>
<accession>A0AA38M7G0</accession>
<evidence type="ECO:0000313" key="2">
    <source>
        <dbReference type="EMBL" id="KAJ3646206.1"/>
    </source>
</evidence>
<feature type="domain" description="Integrase p58-like C-terminal" evidence="1">
    <location>
        <begin position="90"/>
        <end position="119"/>
    </location>
</feature>
<sequence length="134" mass="15797">MLVYAREAVLPTQANLLQEPLSSYVFDIREKALAVRNWAVENIYKKQNIDKERFDEKHRHVEFMPGEKIKIFTPIRKVGKSEKLLLKYFGPYTVIRKMGDVDYEIRKGSKKEVVHVSRLLKYNDPWSPQVSSDK</sequence>
<dbReference type="Proteomes" id="UP001168821">
    <property type="component" value="Unassembled WGS sequence"/>
</dbReference>
<gene>
    <name evidence="2" type="ORF">Zmor_023801</name>
</gene>
<keyword evidence="3" id="KW-1185">Reference proteome</keyword>